<evidence type="ECO:0000256" key="1">
    <source>
        <dbReference type="SAM" id="Coils"/>
    </source>
</evidence>
<dbReference type="InterPro" id="IPR049841">
    <property type="entry name" value="VPA1267-like"/>
</dbReference>
<dbReference type="STRING" id="1223802.SUTH_02245"/>
<dbReference type="EMBL" id="AP012547">
    <property type="protein sequence ID" value="BAO30035.1"/>
    <property type="molecule type" value="Genomic_DNA"/>
</dbReference>
<name>W0SGZ9_9PROT</name>
<sequence>MIQLNRSGQQLAVANVKKFGDWVAERDAAGDWQDYTRAGKLNRSEIANECGFALSVVRQNPAVKAALETLETSLRERGLIGGTDASTAAKDDPTALALERRVMAAKGKAEQRVKALEEQNAALRAEIGDLREQLARYRHLDEHLCRTGRMLPP</sequence>
<gene>
    <name evidence="2" type="ORF">SUTH_02245</name>
</gene>
<dbReference type="AlphaFoldDB" id="W0SGZ9"/>
<protein>
    <submittedName>
        <fullName evidence="2">Uncharacterized protein</fullName>
    </submittedName>
</protein>
<dbReference type="Proteomes" id="UP000031637">
    <property type="component" value="Chromosome"/>
</dbReference>
<proteinExistence type="predicted"/>
<reference evidence="2 3" key="1">
    <citation type="journal article" date="2014" name="Syst. Appl. Microbiol.">
        <title>Complete genomes of freshwater sulfur oxidizers Sulfuricella denitrificans skB26 and Sulfuritalea hydrogenivorans sk43H: genetic insights into the sulfur oxidation pathway of betaproteobacteria.</title>
        <authorList>
            <person name="Watanabe T."/>
            <person name="Kojima H."/>
            <person name="Fukui M."/>
        </authorList>
    </citation>
    <scope>NUCLEOTIDE SEQUENCE [LARGE SCALE GENOMIC DNA]</scope>
    <source>
        <strain evidence="2">DSM22779</strain>
    </source>
</reference>
<dbReference type="RefSeq" id="WP_041099298.1">
    <property type="nucleotide sequence ID" value="NZ_AP012547.1"/>
</dbReference>
<organism evidence="2 3">
    <name type="scientific">Sulfuritalea hydrogenivorans sk43H</name>
    <dbReference type="NCBI Taxonomy" id="1223802"/>
    <lineage>
        <taxon>Bacteria</taxon>
        <taxon>Pseudomonadati</taxon>
        <taxon>Pseudomonadota</taxon>
        <taxon>Betaproteobacteria</taxon>
        <taxon>Nitrosomonadales</taxon>
        <taxon>Sterolibacteriaceae</taxon>
        <taxon>Sulfuritalea</taxon>
    </lineage>
</organism>
<evidence type="ECO:0000313" key="3">
    <source>
        <dbReference type="Proteomes" id="UP000031637"/>
    </source>
</evidence>
<dbReference type="OrthoDB" id="6118214at2"/>
<keyword evidence="3" id="KW-1185">Reference proteome</keyword>
<dbReference type="NCBIfam" id="NF040697">
    <property type="entry name" value="VPA1267_fam"/>
    <property type="match status" value="1"/>
</dbReference>
<accession>W0SGZ9</accession>
<dbReference type="HOGENOM" id="CLU_1824010_0_0_4"/>
<evidence type="ECO:0000313" key="2">
    <source>
        <dbReference type="EMBL" id="BAO30035.1"/>
    </source>
</evidence>
<dbReference type="KEGG" id="shd:SUTH_02245"/>
<keyword evidence="1" id="KW-0175">Coiled coil</keyword>
<feature type="coiled-coil region" evidence="1">
    <location>
        <begin position="99"/>
        <end position="140"/>
    </location>
</feature>